<feature type="transmembrane region" description="Helical" evidence="8">
    <location>
        <begin position="482"/>
        <end position="505"/>
    </location>
</feature>
<feature type="transmembrane region" description="Helical" evidence="8">
    <location>
        <begin position="7"/>
        <end position="27"/>
    </location>
</feature>
<evidence type="ECO:0000313" key="11">
    <source>
        <dbReference type="Proteomes" id="UP000603940"/>
    </source>
</evidence>
<feature type="transmembrane region" description="Helical" evidence="8">
    <location>
        <begin position="68"/>
        <end position="91"/>
    </location>
</feature>
<dbReference type="EMBL" id="JACTUZ010000003">
    <property type="protein sequence ID" value="MBC9175670.1"/>
    <property type="molecule type" value="Genomic_DNA"/>
</dbReference>
<keyword evidence="4" id="KW-1003">Cell membrane</keyword>
<proteinExistence type="inferred from homology"/>
<evidence type="ECO:0000256" key="1">
    <source>
        <dbReference type="ARBA" id="ARBA00004651"/>
    </source>
</evidence>
<dbReference type="NCBIfam" id="TIGR01625">
    <property type="entry name" value="YidE_YbjL_dupl"/>
    <property type="match status" value="1"/>
</dbReference>
<feature type="transmembrane region" description="Helical" evidence="8">
    <location>
        <begin position="39"/>
        <end position="61"/>
    </location>
</feature>
<feature type="transmembrane region" description="Helical" evidence="8">
    <location>
        <begin position="454"/>
        <end position="476"/>
    </location>
</feature>
<dbReference type="PROSITE" id="PS51202">
    <property type="entry name" value="RCK_C"/>
    <property type="match status" value="1"/>
</dbReference>
<feature type="transmembrane region" description="Helical" evidence="8">
    <location>
        <begin position="163"/>
        <end position="182"/>
    </location>
</feature>
<keyword evidence="5 8" id="KW-0812">Transmembrane</keyword>
<feature type="domain" description="RCK C-terminal" evidence="9">
    <location>
        <begin position="298"/>
        <end position="380"/>
    </location>
</feature>
<gene>
    <name evidence="10" type="ORF">IBL25_01755</name>
</gene>
<feature type="transmembrane region" description="Helical" evidence="8">
    <location>
        <begin position="414"/>
        <end position="433"/>
    </location>
</feature>
<evidence type="ECO:0000256" key="8">
    <source>
        <dbReference type="SAM" id="Phobius"/>
    </source>
</evidence>
<accession>A0ABR7R1Q0</accession>
<dbReference type="RefSeq" id="WP_187776839.1">
    <property type="nucleotide sequence ID" value="NZ_JACTUZ010000003.1"/>
</dbReference>
<evidence type="ECO:0000313" key="10">
    <source>
        <dbReference type="EMBL" id="MBC9175670.1"/>
    </source>
</evidence>
<comment type="similarity">
    <text evidence="2">Belongs to the AAE transporter (TC 2.A.81) family.</text>
</comment>
<keyword evidence="7 8" id="KW-0472">Membrane</keyword>
<evidence type="ECO:0000259" key="9">
    <source>
        <dbReference type="PROSITE" id="PS51202"/>
    </source>
</evidence>
<protein>
    <submittedName>
        <fullName evidence="10">Transporter</fullName>
    </submittedName>
</protein>
<feature type="transmembrane region" description="Helical" evidence="8">
    <location>
        <begin position="539"/>
        <end position="561"/>
    </location>
</feature>
<keyword evidence="6 8" id="KW-1133">Transmembrane helix</keyword>
<organism evidence="10 11">
    <name type="scientific">Pseudoroseomonas ludipueritiae</name>
    <dbReference type="NCBI Taxonomy" id="198093"/>
    <lineage>
        <taxon>Bacteria</taxon>
        <taxon>Pseudomonadati</taxon>
        <taxon>Pseudomonadota</taxon>
        <taxon>Alphaproteobacteria</taxon>
        <taxon>Acetobacterales</taxon>
        <taxon>Acetobacteraceae</taxon>
        <taxon>Pseudoroseomonas</taxon>
    </lineage>
</organism>
<evidence type="ECO:0000256" key="7">
    <source>
        <dbReference type="ARBA" id="ARBA00023136"/>
    </source>
</evidence>
<comment type="subcellular location">
    <subcellularLocation>
        <location evidence="1">Cell membrane</location>
        <topology evidence="1">Multi-pass membrane protein</topology>
    </subcellularLocation>
</comment>
<comment type="caution">
    <text evidence="10">The sequence shown here is derived from an EMBL/GenBank/DDBJ whole genome shotgun (WGS) entry which is preliminary data.</text>
</comment>
<dbReference type="InterPro" id="IPR050144">
    <property type="entry name" value="AAE_transporter"/>
</dbReference>
<keyword evidence="11" id="KW-1185">Reference proteome</keyword>
<evidence type="ECO:0000256" key="3">
    <source>
        <dbReference type="ARBA" id="ARBA00022448"/>
    </source>
</evidence>
<sequence>MERIHALLQQAPELAIFAALAVGVPLGRLQLGRFALGNAAAVLLVAVVLGITLTGPAGVVLPTTLKTFAFGLFVFSVGFSGGPQFFASLSWRTLDTVAVALTVAVVGLLSSIAMARLLGFDKGTAAGLAAGSLTETALLGTASGALAQLALPAAEIHALEGRAAVAFALTYVFGTIAVVFFCSQVAPRLMRVDLQQAARALESRIAASGNAPRHGLAYRRIDARGFRVTTGAGQRIDEIEAALAEGHGCIEHLRRDGQPVPVAAGERLQVGDEVVVAGRRPAIVVAAGLIGQELEGWDLLAPLETFSAEVVVTRKELSGRSLQEVSAELGENAHGVFLTSIIRQGQEIAILPDQVVLQGDLARLVGPRPAVEKVIAAVGRRRQAGERSDIAMLGIGLALGTLLGLLSFEVGGIPLSLGSGGAILVAGLVAGWYHARNPLIGDLPPQAARVLWDVGLTVFVAIIGLNAGPAALAALATQGLPVLAAGVVVAVLPLFAALIVGRWLLRMDPVILCGAIAGAQTQDAAMLAVSDAAESSTPVLGFTVAYAVGNILLTMIGPLVVAMS</sequence>
<dbReference type="PANTHER" id="PTHR30445">
    <property type="entry name" value="K(+)_H(+) ANTIPORTER SUBUNIT KHTT"/>
    <property type="match status" value="1"/>
</dbReference>
<name>A0ABR7R1Q0_9PROT</name>
<dbReference type="PANTHER" id="PTHR30445:SF9">
    <property type="match status" value="1"/>
</dbReference>
<feature type="transmembrane region" description="Helical" evidence="8">
    <location>
        <begin position="125"/>
        <end position="151"/>
    </location>
</feature>
<dbReference type="InterPro" id="IPR036721">
    <property type="entry name" value="RCK_C_sf"/>
</dbReference>
<feature type="transmembrane region" description="Helical" evidence="8">
    <location>
        <begin position="97"/>
        <end position="118"/>
    </location>
</feature>
<evidence type="ECO:0000256" key="6">
    <source>
        <dbReference type="ARBA" id="ARBA00022989"/>
    </source>
</evidence>
<evidence type="ECO:0000256" key="5">
    <source>
        <dbReference type="ARBA" id="ARBA00022692"/>
    </source>
</evidence>
<reference evidence="10 11" key="1">
    <citation type="journal article" date="2009" name="Int. J. Syst. Evol. Microbiol.">
        <title>Transfer of Teichococcus ludipueritiae and Muricoccus roseus to the genus Roseomonas, as Roseomonas ludipueritiae comb. nov. and Roseomonas rosea comb. nov., respectively, and emended description of the genus Roseomonas.</title>
        <authorList>
            <person name="Sanchez-Porro C."/>
            <person name="Gallego V."/>
            <person name="Busse H.J."/>
            <person name="Kampfer P."/>
            <person name="Ventosa A."/>
        </authorList>
    </citation>
    <scope>NUCLEOTIDE SEQUENCE [LARGE SCALE GENOMIC DNA]</scope>
    <source>
        <strain evidence="10 11">DSM 14915</strain>
    </source>
</reference>
<dbReference type="InterPro" id="IPR006512">
    <property type="entry name" value="YidE_YbjL"/>
</dbReference>
<dbReference type="SUPFAM" id="SSF116726">
    <property type="entry name" value="TrkA C-terminal domain-like"/>
    <property type="match status" value="1"/>
</dbReference>
<dbReference type="InterPro" id="IPR006037">
    <property type="entry name" value="RCK_C"/>
</dbReference>
<dbReference type="Pfam" id="PF06826">
    <property type="entry name" value="Asp-Al_Ex"/>
    <property type="match status" value="2"/>
</dbReference>
<feature type="transmembrane region" description="Helical" evidence="8">
    <location>
        <begin position="390"/>
        <end position="408"/>
    </location>
</feature>
<dbReference type="Proteomes" id="UP000603940">
    <property type="component" value="Unassembled WGS sequence"/>
</dbReference>
<keyword evidence="3" id="KW-0813">Transport</keyword>
<evidence type="ECO:0000256" key="2">
    <source>
        <dbReference type="ARBA" id="ARBA00009854"/>
    </source>
</evidence>
<evidence type="ECO:0000256" key="4">
    <source>
        <dbReference type="ARBA" id="ARBA00022475"/>
    </source>
</evidence>